<keyword evidence="2" id="KW-0812">Transmembrane</keyword>
<evidence type="ECO:0000256" key="1">
    <source>
        <dbReference type="ARBA" id="ARBA00023054"/>
    </source>
</evidence>
<dbReference type="Ensembl" id="ENSMZET00005024387.1">
    <property type="protein sequence ID" value="ENSMZEP00005023613.1"/>
    <property type="gene ID" value="ENSMZEG00005017662.1"/>
</dbReference>
<dbReference type="GO" id="GO:0048787">
    <property type="term" value="C:presynaptic active zone membrane"/>
    <property type="evidence" value="ECO:0007669"/>
    <property type="project" value="TreeGrafter"/>
</dbReference>
<keyword evidence="2" id="KW-0472">Membrane</keyword>
<feature type="transmembrane region" description="Helical" evidence="2">
    <location>
        <begin position="65"/>
        <end position="93"/>
    </location>
</feature>
<sequence length="103" mass="11900">MKEIHELFLQMAILVEEQGSMLNNIEAHVCNTVEYIEKVHVHMKKAIQYKRKNPFLQSVAINKGLILILLVIIYVLNLIICLSSCLVLFVVVYQSCYMNKVGY</sequence>
<dbReference type="STRING" id="106582.ENSMZEP00005023613"/>
<dbReference type="InterPro" id="IPR045242">
    <property type="entry name" value="Syntaxin"/>
</dbReference>
<dbReference type="Gene3D" id="1.20.5.110">
    <property type="match status" value="1"/>
</dbReference>
<feature type="domain" description="T-SNARE coiled-coil homology" evidence="3">
    <location>
        <begin position="1"/>
        <end position="46"/>
    </location>
</feature>
<dbReference type="InterPro" id="IPR000727">
    <property type="entry name" value="T_SNARE_dom"/>
</dbReference>
<dbReference type="PROSITE" id="PS50192">
    <property type="entry name" value="T_SNARE"/>
    <property type="match status" value="1"/>
</dbReference>
<protein>
    <recommendedName>
        <fullName evidence="3">t-SNARE coiled-coil homology domain-containing protein</fullName>
    </recommendedName>
</protein>
<dbReference type="Pfam" id="PF05739">
    <property type="entry name" value="SNARE"/>
    <property type="match status" value="1"/>
</dbReference>
<name>A0A3P9CMP1_9CICH</name>
<evidence type="ECO:0000313" key="5">
    <source>
        <dbReference type="Proteomes" id="UP000265160"/>
    </source>
</evidence>
<dbReference type="GO" id="GO:0031201">
    <property type="term" value="C:SNARE complex"/>
    <property type="evidence" value="ECO:0007669"/>
    <property type="project" value="TreeGrafter"/>
</dbReference>
<reference evidence="4" key="3">
    <citation type="submission" date="2025-09" db="UniProtKB">
        <authorList>
            <consortium name="Ensembl"/>
        </authorList>
    </citation>
    <scope>IDENTIFICATION</scope>
</reference>
<dbReference type="PANTHER" id="PTHR19957:SF30">
    <property type="entry name" value="SYNTAXIN-11"/>
    <property type="match status" value="1"/>
</dbReference>
<reference evidence="4" key="2">
    <citation type="submission" date="2025-08" db="UniProtKB">
        <authorList>
            <consortium name="Ensembl"/>
        </authorList>
    </citation>
    <scope>IDENTIFICATION</scope>
</reference>
<dbReference type="GO" id="GO:0008021">
    <property type="term" value="C:synaptic vesicle"/>
    <property type="evidence" value="ECO:0007669"/>
    <property type="project" value="TreeGrafter"/>
</dbReference>
<dbReference type="GO" id="GO:0048278">
    <property type="term" value="P:vesicle docking"/>
    <property type="evidence" value="ECO:0007669"/>
    <property type="project" value="TreeGrafter"/>
</dbReference>
<dbReference type="GO" id="GO:0006886">
    <property type="term" value="P:intracellular protein transport"/>
    <property type="evidence" value="ECO:0007669"/>
    <property type="project" value="TreeGrafter"/>
</dbReference>
<dbReference type="SUPFAM" id="SSF58038">
    <property type="entry name" value="SNARE fusion complex"/>
    <property type="match status" value="1"/>
</dbReference>
<dbReference type="PANTHER" id="PTHR19957">
    <property type="entry name" value="SYNTAXIN"/>
    <property type="match status" value="1"/>
</dbReference>
<dbReference type="Proteomes" id="UP000265160">
    <property type="component" value="LG15"/>
</dbReference>
<accession>A0A3P9CMP1</accession>
<evidence type="ECO:0000313" key="4">
    <source>
        <dbReference type="Ensembl" id="ENSMZEP00005023613.1"/>
    </source>
</evidence>
<dbReference type="GO" id="GO:0000149">
    <property type="term" value="F:SNARE binding"/>
    <property type="evidence" value="ECO:0007669"/>
    <property type="project" value="TreeGrafter"/>
</dbReference>
<proteinExistence type="predicted"/>
<dbReference type="GO" id="GO:0031629">
    <property type="term" value="P:synaptic vesicle fusion to presynaptic active zone membrane"/>
    <property type="evidence" value="ECO:0007669"/>
    <property type="project" value="TreeGrafter"/>
</dbReference>
<evidence type="ECO:0000259" key="3">
    <source>
        <dbReference type="PROSITE" id="PS50192"/>
    </source>
</evidence>
<dbReference type="GO" id="GO:0005484">
    <property type="term" value="F:SNAP receptor activity"/>
    <property type="evidence" value="ECO:0007669"/>
    <property type="project" value="TreeGrafter"/>
</dbReference>
<reference evidence="4 5" key="1">
    <citation type="journal article" date="2014" name="Nature">
        <title>The genomic substrate for adaptive radiation in African cichlid fish.</title>
        <authorList>
            <person name="Brawand D."/>
            <person name="Wagner C.E."/>
            <person name="Li Y.I."/>
            <person name="Malinsky M."/>
            <person name="Keller I."/>
            <person name="Fan S."/>
            <person name="Simakov O."/>
            <person name="Ng A.Y."/>
            <person name="Lim Z.W."/>
            <person name="Bezault E."/>
            <person name="Turner-Maier J."/>
            <person name="Johnson J."/>
            <person name="Alcazar R."/>
            <person name="Noh H.J."/>
            <person name="Russell P."/>
            <person name="Aken B."/>
            <person name="Alfoldi J."/>
            <person name="Amemiya C."/>
            <person name="Azzouzi N."/>
            <person name="Baroiller J.F."/>
            <person name="Barloy-Hubler F."/>
            <person name="Berlin A."/>
            <person name="Bloomquist R."/>
            <person name="Carleton K.L."/>
            <person name="Conte M.A."/>
            <person name="D'Cotta H."/>
            <person name="Eshel O."/>
            <person name="Gaffney L."/>
            <person name="Galibert F."/>
            <person name="Gante H.F."/>
            <person name="Gnerre S."/>
            <person name="Greuter L."/>
            <person name="Guyon R."/>
            <person name="Haddad N.S."/>
            <person name="Haerty W."/>
            <person name="Harris R.M."/>
            <person name="Hofmann H.A."/>
            <person name="Hourlier T."/>
            <person name="Hulata G."/>
            <person name="Jaffe D.B."/>
            <person name="Lara M."/>
            <person name="Lee A.P."/>
            <person name="MacCallum I."/>
            <person name="Mwaiko S."/>
            <person name="Nikaido M."/>
            <person name="Nishihara H."/>
            <person name="Ozouf-Costaz C."/>
            <person name="Penman D.J."/>
            <person name="Przybylski D."/>
            <person name="Rakotomanga M."/>
            <person name="Renn S.C.P."/>
            <person name="Ribeiro F.J."/>
            <person name="Ron M."/>
            <person name="Salzburger W."/>
            <person name="Sanchez-Pulido L."/>
            <person name="Santos M.E."/>
            <person name="Searle S."/>
            <person name="Sharpe T."/>
            <person name="Swofford R."/>
            <person name="Tan F.J."/>
            <person name="Williams L."/>
            <person name="Young S."/>
            <person name="Yin S."/>
            <person name="Okada N."/>
            <person name="Kocher T.D."/>
            <person name="Miska E.A."/>
            <person name="Lander E.S."/>
            <person name="Venkatesh B."/>
            <person name="Fernald R.D."/>
            <person name="Meyer A."/>
            <person name="Ponting C.P."/>
            <person name="Streelman J.T."/>
            <person name="Lindblad-Toh K."/>
            <person name="Seehausen O."/>
            <person name="Di Palma F."/>
        </authorList>
    </citation>
    <scope>NUCLEOTIDE SEQUENCE</scope>
</reference>
<keyword evidence="2" id="KW-1133">Transmembrane helix</keyword>
<dbReference type="GeneTree" id="ENSGT00970000193911"/>
<keyword evidence="5" id="KW-1185">Reference proteome</keyword>
<keyword evidence="1" id="KW-0175">Coiled coil</keyword>
<dbReference type="AlphaFoldDB" id="A0A3P9CMP1"/>
<evidence type="ECO:0000256" key="2">
    <source>
        <dbReference type="SAM" id="Phobius"/>
    </source>
</evidence>
<organism evidence="4 5">
    <name type="scientific">Maylandia zebra</name>
    <name type="common">zebra mbuna</name>
    <dbReference type="NCBI Taxonomy" id="106582"/>
    <lineage>
        <taxon>Eukaryota</taxon>
        <taxon>Metazoa</taxon>
        <taxon>Chordata</taxon>
        <taxon>Craniata</taxon>
        <taxon>Vertebrata</taxon>
        <taxon>Euteleostomi</taxon>
        <taxon>Actinopterygii</taxon>
        <taxon>Neopterygii</taxon>
        <taxon>Teleostei</taxon>
        <taxon>Neoteleostei</taxon>
        <taxon>Acanthomorphata</taxon>
        <taxon>Ovalentaria</taxon>
        <taxon>Cichlomorphae</taxon>
        <taxon>Cichliformes</taxon>
        <taxon>Cichlidae</taxon>
        <taxon>African cichlids</taxon>
        <taxon>Pseudocrenilabrinae</taxon>
        <taxon>Haplochromini</taxon>
        <taxon>Maylandia</taxon>
        <taxon>Maylandia zebra complex</taxon>
    </lineage>
</organism>